<accession>A0AC55DN31</accession>
<keyword evidence="1" id="KW-1185">Reference proteome</keyword>
<sequence length="247" mass="28365">MPPLLTALAPRLCRLWPRCPHSRHLGAAAGQRSGPRNYYELLGVQPGASPEEIKRAFFTKSKELHPDRDPRNPALHSRFVELNEAYHVLSHKQSRCSYDHQLRSARPPESPGTAPHPGPTTAHQAYSSWEPPNTQYWAQFHHVRTKWPEGSRQQQRHNQRVLGYCLLLMLAGMGLHYVAFRKLEQMHRNFMDEKDRIITAIYNDTRARARANSTRLQQGRLQTTTRTTSPPPEPREDPAILPTRADP</sequence>
<proteinExistence type="predicted"/>
<dbReference type="RefSeq" id="XP_045153152.1">
    <property type="nucleotide sequence ID" value="XM_045297217.1"/>
</dbReference>
<evidence type="ECO:0000313" key="2">
    <source>
        <dbReference type="RefSeq" id="XP_045153152.1"/>
    </source>
</evidence>
<gene>
    <name evidence="2" type="primary">DNAJC4</name>
</gene>
<protein>
    <submittedName>
        <fullName evidence="2">DnaJ homolog subfamily C member 4 isoform X2</fullName>
    </submittedName>
</protein>
<dbReference type="Proteomes" id="UP000694863">
    <property type="component" value="Unplaced"/>
</dbReference>
<organism evidence="1 2">
    <name type="scientific">Echinops telfairi</name>
    <name type="common">Lesser hedgehog tenrec</name>
    <dbReference type="NCBI Taxonomy" id="9371"/>
    <lineage>
        <taxon>Eukaryota</taxon>
        <taxon>Metazoa</taxon>
        <taxon>Chordata</taxon>
        <taxon>Craniata</taxon>
        <taxon>Vertebrata</taxon>
        <taxon>Euteleostomi</taxon>
        <taxon>Mammalia</taxon>
        <taxon>Eutheria</taxon>
        <taxon>Afrotheria</taxon>
        <taxon>Tenrecidae</taxon>
        <taxon>Tenrecinae</taxon>
        <taxon>Echinops</taxon>
    </lineage>
</organism>
<evidence type="ECO:0000313" key="1">
    <source>
        <dbReference type="Proteomes" id="UP000694863"/>
    </source>
</evidence>
<reference evidence="2" key="1">
    <citation type="submission" date="2025-08" db="UniProtKB">
        <authorList>
            <consortium name="RefSeq"/>
        </authorList>
    </citation>
    <scope>IDENTIFICATION</scope>
</reference>
<name>A0AC55DN31_ECHTE</name>